<dbReference type="Gene3D" id="1.20.1250.20">
    <property type="entry name" value="MFS general substrate transporter like domains"/>
    <property type="match status" value="1"/>
</dbReference>
<keyword evidence="4 5" id="KW-0472">Membrane</keyword>
<dbReference type="EMBL" id="BAAANY010000004">
    <property type="protein sequence ID" value="GAA1663736.1"/>
    <property type="molecule type" value="Genomic_DNA"/>
</dbReference>
<dbReference type="PROSITE" id="PS50850">
    <property type="entry name" value="MFS"/>
    <property type="match status" value="1"/>
</dbReference>
<dbReference type="InterPro" id="IPR005829">
    <property type="entry name" value="Sugar_transporter_CS"/>
</dbReference>
<reference evidence="7 8" key="1">
    <citation type="journal article" date="2019" name="Int. J. Syst. Evol. Microbiol.">
        <title>The Global Catalogue of Microorganisms (GCM) 10K type strain sequencing project: providing services to taxonomists for standard genome sequencing and annotation.</title>
        <authorList>
            <consortium name="The Broad Institute Genomics Platform"/>
            <consortium name="The Broad Institute Genome Sequencing Center for Infectious Disease"/>
            <person name="Wu L."/>
            <person name="Ma J."/>
        </authorList>
    </citation>
    <scope>NUCLEOTIDE SEQUENCE [LARGE SCALE GENOMIC DNA]</scope>
    <source>
        <strain evidence="7 8">JCM 14718</strain>
    </source>
</reference>
<proteinExistence type="predicted"/>
<keyword evidence="3 5" id="KW-1133">Transmembrane helix</keyword>
<feature type="transmembrane region" description="Helical" evidence="5">
    <location>
        <begin position="309"/>
        <end position="327"/>
    </location>
</feature>
<accession>A0ABN2G1H2</accession>
<organism evidence="7 8">
    <name type="scientific">Fodinicola feengrottensis</name>
    <dbReference type="NCBI Taxonomy" id="435914"/>
    <lineage>
        <taxon>Bacteria</taxon>
        <taxon>Bacillati</taxon>
        <taxon>Actinomycetota</taxon>
        <taxon>Actinomycetes</taxon>
        <taxon>Mycobacteriales</taxon>
        <taxon>Fodinicola</taxon>
    </lineage>
</organism>
<dbReference type="InterPro" id="IPR011701">
    <property type="entry name" value="MFS"/>
</dbReference>
<sequence>MPFSVTGAAVALPSMAAHLGASVGTAQWMLNAFNITFAALPLAAGGLADRLGRRRVLLTGIAVVGVMSLLVALSPSMVLVDLARAIQGCGAATVLAAGAAVLAEATSGRRRQLAFGILGTSFGTGLAIGPLAAGALVQLAGWRSVFLLVAVMSVPIWLVATRAGESRDPARRKLDLAGVATFTAGLGCLSYAFVQAAAAGWTAPGTLLLLAAAIALTALFAVLEIRRADRAMFDVRLFAKPEFVAVVCQPFTVTLGFVILLIYLPAYLQGVAGQSTFSSGLLLLPMTAPVLLLPLAAGWMAARTSVRTVLTAASLMIALGALLLTTLHSDGSWLALALPLLPFGAGVGLAFGVMDNAAISTVPVHNAGAAAGIFNTMRITGESVAVAGAAALLTTLTAGQLGQHGVAAASAVRLAGLAVQGQVAQPDRAGLASDLTAAFHVLGIVLAILSTIGAVLTYLALAPRRR</sequence>
<evidence type="ECO:0000313" key="7">
    <source>
        <dbReference type="EMBL" id="GAA1663736.1"/>
    </source>
</evidence>
<comment type="caution">
    <text evidence="7">The sequence shown here is derived from an EMBL/GenBank/DDBJ whole genome shotgun (WGS) entry which is preliminary data.</text>
</comment>
<feature type="transmembrane region" description="Helical" evidence="5">
    <location>
        <begin position="176"/>
        <end position="194"/>
    </location>
</feature>
<keyword evidence="8" id="KW-1185">Reference proteome</keyword>
<feature type="transmembrane region" description="Helical" evidence="5">
    <location>
        <begin position="333"/>
        <end position="353"/>
    </location>
</feature>
<evidence type="ECO:0000259" key="6">
    <source>
        <dbReference type="PROSITE" id="PS50850"/>
    </source>
</evidence>
<feature type="transmembrane region" description="Helical" evidence="5">
    <location>
        <begin position="384"/>
        <end position="402"/>
    </location>
</feature>
<dbReference type="Gene3D" id="1.20.1720.10">
    <property type="entry name" value="Multidrug resistance protein D"/>
    <property type="match status" value="1"/>
</dbReference>
<feature type="transmembrane region" description="Helical" evidence="5">
    <location>
        <begin position="280"/>
        <end position="302"/>
    </location>
</feature>
<dbReference type="PROSITE" id="PS00216">
    <property type="entry name" value="SUGAR_TRANSPORT_1"/>
    <property type="match status" value="1"/>
</dbReference>
<dbReference type="InterPro" id="IPR036259">
    <property type="entry name" value="MFS_trans_sf"/>
</dbReference>
<gene>
    <name evidence="7" type="ORF">GCM10009765_11480</name>
</gene>
<feature type="transmembrane region" description="Helical" evidence="5">
    <location>
        <begin position="26"/>
        <end position="44"/>
    </location>
</feature>
<dbReference type="Pfam" id="PF07690">
    <property type="entry name" value="MFS_1"/>
    <property type="match status" value="1"/>
</dbReference>
<dbReference type="SUPFAM" id="SSF103473">
    <property type="entry name" value="MFS general substrate transporter"/>
    <property type="match status" value="1"/>
</dbReference>
<evidence type="ECO:0000256" key="5">
    <source>
        <dbReference type="SAM" id="Phobius"/>
    </source>
</evidence>
<protein>
    <submittedName>
        <fullName evidence="7">MFS transporter</fullName>
    </submittedName>
</protein>
<dbReference type="PANTHER" id="PTHR42718:SF49">
    <property type="entry name" value="EXPORT PROTEIN"/>
    <property type="match status" value="1"/>
</dbReference>
<comment type="subcellular location">
    <subcellularLocation>
        <location evidence="1">Cell membrane</location>
        <topology evidence="1">Multi-pass membrane protein</topology>
    </subcellularLocation>
</comment>
<feature type="transmembrane region" description="Helical" evidence="5">
    <location>
        <begin position="115"/>
        <end position="139"/>
    </location>
</feature>
<keyword evidence="2 5" id="KW-0812">Transmembrane</keyword>
<evidence type="ECO:0000256" key="1">
    <source>
        <dbReference type="ARBA" id="ARBA00004651"/>
    </source>
</evidence>
<evidence type="ECO:0000256" key="2">
    <source>
        <dbReference type="ARBA" id="ARBA00022692"/>
    </source>
</evidence>
<feature type="domain" description="Major facilitator superfamily (MFS) profile" evidence="6">
    <location>
        <begin position="1"/>
        <end position="465"/>
    </location>
</feature>
<feature type="transmembrane region" description="Helical" evidence="5">
    <location>
        <begin position="243"/>
        <end position="268"/>
    </location>
</feature>
<dbReference type="PANTHER" id="PTHR42718">
    <property type="entry name" value="MAJOR FACILITATOR SUPERFAMILY MULTIDRUG TRANSPORTER MFSC"/>
    <property type="match status" value="1"/>
</dbReference>
<evidence type="ECO:0000313" key="8">
    <source>
        <dbReference type="Proteomes" id="UP001500618"/>
    </source>
</evidence>
<dbReference type="CDD" id="cd17321">
    <property type="entry name" value="MFS_MMR_MDR_like"/>
    <property type="match status" value="1"/>
</dbReference>
<evidence type="ECO:0000256" key="3">
    <source>
        <dbReference type="ARBA" id="ARBA00022989"/>
    </source>
</evidence>
<feature type="transmembrane region" description="Helical" evidence="5">
    <location>
        <begin position="200"/>
        <end position="223"/>
    </location>
</feature>
<feature type="transmembrane region" description="Helical" evidence="5">
    <location>
        <begin position="56"/>
        <end position="79"/>
    </location>
</feature>
<dbReference type="Proteomes" id="UP001500618">
    <property type="component" value="Unassembled WGS sequence"/>
</dbReference>
<feature type="transmembrane region" description="Helical" evidence="5">
    <location>
        <begin position="437"/>
        <end position="461"/>
    </location>
</feature>
<name>A0ABN2G1H2_9ACTN</name>
<feature type="transmembrane region" description="Helical" evidence="5">
    <location>
        <begin position="145"/>
        <end position="164"/>
    </location>
</feature>
<feature type="transmembrane region" description="Helical" evidence="5">
    <location>
        <begin position="85"/>
        <end position="103"/>
    </location>
</feature>
<dbReference type="InterPro" id="IPR020846">
    <property type="entry name" value="MFS_dom"/>
</dbReference>
<evidence type="ECO:0000256" key="4">
    <source>
        <dbReference type="ARBA" id="ARBA00023136"/>
    </source>
</evidence>